<proteinExistence type="predicted"/>
<dbReference type="InterPro" id="IPR008984">
    <property type="entry name" value="SMAD_FHA_dom_sf"/>
</dbReference>
<dbReference type="PROSITE" id="PS50006">
    <property type="entry name" value="FHA_DOMAIN"/>
    <property type="match status" value="1"/>
</dbReference>
<evidence type="ECO:0000256" key="1">
    <source>
        <dbReference type="ARBA" id="ARBA00022553"/>
    </source>
</evidence>
<dbReference type="InterPro" id="IPR000253">
    <property type="entry name" value="FHA_dom"/>
</dbReference>
<dbReference type="GO" id="GO:0005524">
    <property type="term" value="F:ATP binding"/>
    <property type="evidence" value="ECO:0007669"/>
    <property type="project" value="UniProtKB-UniRule"/>
</dbReference>
<dbReference type="EMBL" id="PDJI01000004">
    <property type="protein sequence ID" value="PFG40762.1"/>
    <property type="molecule type" value="Genomic_DNA"/>
</dbReference>
<evidence type="ECO:0000313" key="9">
    <source>
        <dbReference type="Proteomes" id="UP000222106"/>
    </source>
</evidence>
<dbReference type="Pfam" id="PF00498">
    <property type="entry name" value="FHA"/>
    <property type="match status" value="1"/>
</dbReference>
<accession>A0A2A9ER68</accession>
<name>A0A2A9ER68_9MICO</name>
<dbReference type="Gene3D" id="2.60.200.20">
    <property type="match status" value="1"/>
</dbReference>
<dbReference type="InterPro" id="IPR002543">
    <property type="entry name" value="FtsK_dom"/>
</dbReference>
<feature type="compositionally biased region" description="Basic residues" evidence="5">
    <location>
        <begin position="85"/>
        <end position="94"/>
    </location>
</feature>
<feature type="region of interest" description="Disordered" evidence="5">
    <location>
        <begin position="978"/>
        <end position="999"/>
    </location>
</feature>
<dbReference type="GO" id="GO:0003677">
    <property type="term" value="F:DNA binding"/>
    <property type="evidence" value="ECO:0007669"/>
    <property type="project" value="InterPro"/>
</dbReference>
<organism evidence="8 9">
    <name type="scientific">Georgenia soli</name>
    <dbReference type="NCBI Taxonomy" id="638953"/>
    <lineage>
        <taxon>Bacteria</taxon>
        <taxon>Bacillati</taxon>
        <taxon>Actinomycetota</taxon>
        <taxon>Actinomycetes</taxon>
        <taxon>Micrococcales</taxon>
        <taxon>Bogoriellaceae</taxon>
        <taxon>Georgenia</taxon>
    </lineage>
</organism>
<dbReference type="Pfam" id="PF01580">
    <property type="entry name" value="FtsK_SpoIIIE"/>
    <property type="match status" value="1"/>
</dbReference>
<keyword evidence="3 4" id="KW-0067">ATP-binding</keyword>
<keyword evidence="1" id="KW-0597">Phosphoprotein</keyword>
<keyword evidence="9" id="KW-1185">Reference proteome</keyword>
<evidence type="ECO:0000259" key="7">
    <source>
        <dbReference type="PROSITE" id="PS50901"/>
    </source>
</evidence>
<dbReference type="RefSeq" id="WP_098484616.1">
    <property type="nucleotide sequence ID" value="NZ_PDJI01000004.1"/>
</dbReference>
<dbReference type="InterPro" id="IPR050206">
    <property type="entry name" value="FtsK/SpoIIIE/SftA"/>
</dbReference>
<evidence type="ECO:0000259" key="6">
    <source>
        <dbReference type="PROSITE" id="PS50006"/>
    </source>
</evidence>
<feature type="domain" description="FHA" evidence="6">
    <location>
        <begin position="27"/>
        <end position="77"/>
    </location>
</feature>
<feature type="domain" description="FtsK" evidence="7">
    <location>
        <begin position="446"/>
        <end position="634"/>
    </location>
</feature>
<feature type="region of interest" description="Disordered" evidence="5">
    <location>
        <begin position="68"/>
        <end position="97"/>
    </location>
</feature>
<feature type="binding site" evidence="4">
    <location>
        <begin position="464"/>
        <end position="471"/>
    </location>
    <ligand>
        <name>ATP</name>
        <dbReference type="ChEBI" id="CHEBI:30616"/>
    </ligand>
</feature>
<dbReference type="SUPFAM" id="SSF49879">
    <property type="entry name" value="SMAD/FHA domain"/>
    <property type="match status" value="1"/>
</dbReference>
<feature type="region of interest" description="Disordered" evidence="5">
    <location>
        <begin position="1175"/>
        <end position="1202"/>
    </location>
</feature>
<dbReference type="Proteomes" id="UP000222106">
    <property type="component" value="Unassembled WGS sequence"/>
</dbReference>
<evidence type="ECO:0000256" key="3">
    <source>
        <dbReference type="ARBA" id="ARBA00022840"/>
    </source>
</evidence>
<dbReference type="PROSITE" id="PS50901">
    <property type="entry name" value="FTSK"/>
    <property type="match status" value="1"/>
</dbReference>
<gene>
    <name evidence="8" type="ORF">ATJ97_3296</name>
</gene>
<dbReference type="OrthoDB" id="9807790at2"/>
<reference evidence="8 9" key="1">
    <citation type="submission" date="2017-10" db="EMBL/GenBank/DDBJ databases">
        <title>Sequencing the genomes of 1000 actinobacteria strains.</title>
        <authorList>
            <person name="Klenk H.-P."/>
        </authorList>
    </citation>
    <scope>NUCLEOTIDE SEQUENCE [LARGE SCALE GENOMIC DNA]</scope>
    <source>
        <strain evidence="8 9">DSM 21838</strain>
    </source>
</reference>
<dbReference type="CDD" id="cd00060">
    <property type="entry name" value="FHA"/>
    <property type="match status" value="1"/>
</dbReference>
<evidence type="ECO:0000256" key="2">
    <source>
        <dbReference type="ARBA" id="ARBA00022741"/>
    </source>
</evidence>
<dbReference type="PANTHER" id="PTHR22683">
    <property type="entry name" value="SPORULATION PROTEIN RELATED"/>
    <property type="match status" value="1"/>
</dbReference>
<dbReference type="Pfam" id="PF13401">
    <property type="entry name" value="AAA_22"/>
    <property type="match status" value="1"/>
</dbReference>
<keyword evidence="2 4" id="KW-0547">Nucleotide-binding</keyword>
<dbReference type="SMART" id="SM00382">
    <property type="entry name" value="AAA"/>
    <property type="match status" value="3"/>
</dbReference>
<evidence type="ECO:0000256" key="5">
    <source>
        <dbReference type="SAM" id="MobiDB-lite"/>
    </source>
</evidence>
<feature type="compositionally biased region" description="Low complexity" evidence="5">
    <location>
        <begin position="1184"/>
        <end position="1195"/>
    </location>
</feature>
<dbReference type="Gene3D" id="3.40.50.300">
    <property type="entry name" value="P-loop containing nucleotide triphosphate hydrolases"/>
    <property type="match status" value="3"/>
</dbReference>
<dbReference type="PANTHER" id="PTHR22683:SF1">
    <property type="entry name" value="TYPE VII SECRETION SYSTEM PROTEIN ESSC"/>
    <property type="match status" value="1"/>
</dbReference>
<sequence length="1202" mass="125166">MTHHPDPRTALRSPWHLAVVAGPDTGWCLGLGPEPAEVGRGAADLPLTDPLVSRRHLEVRERRGRFEARDHGSANGTRWRAPSRLGRRRTHPSRARPQPRVLLSLTRRLPPALSRALLRARTRPLPPRWRELPEGTNLRLGATVLQVRRRPEDLRAPAAPEPSRAPEGRDWVRMALPLLACLTMVPLLVSSGAGPWRWAILAVPVVLLAATVVAVRRPRAPELPDPAALLLHAAAAVARLPAGEELRATVSASRPGAGLVLGDGDRVALVGRPGHVTAAAWWLACQLATWHGDLRVDLPSLPGGGPRRLGPAGAPRRLTVLVAPGPADAPRSADPSRTADTPAEGPPATGDAQASVHVVLARSVQEVPAWCTRVVTVDRPGISPAWAAAAAGLLARGATASTTALPRQVHLADLLGEGPADDPAVVRRQWAVPHPGLAAPLGVDEAGTVEIDLVVHGPHALLAGTTGSGKSELLLAWLLALALRHPPDRLQLVLVDYKGGATFAGLAGLPHTAGVLTDLEPAATVRALASLRAEVRRRERLLADAGAKDLAAYLAARPAEPLPRLVVVVDEFRALADSHPDLLDALVRLAAQGRSLGIHLVLATQRPGGAVSADVRANLTVRICLRVLEAAESQDVVGTSGAADLPPVPGRALVRTDTLRTVQAPWCGDDGWAGRAVRAAREAWESAWDSAGAEVREVPGRPWAPALPRRVELAGLEADAAGPAGPDSARPSRPHADGAGTADPRSGLVLGVSDLPDEQRLGVWVWRPSALLVVGGPGTGRTETLRSVVASALRARAVVHVLAAGPHRFADLAGPTLGTVTGSDDPRRAARLLERLEAETAPQLLVVDDAEAVAERLDQVAGPGQGLQLLARALRDGRRAGVATALSGPPSLLAARWTESVRTRVVLAPRDETEALLAGVPRDLHGGDPVPGRGVLLEPGRATAVQVAVTGAVDLGPAEPGILRVAPLPERVSLAELSRDGLPPGELPPGEPVPDEVPQAEPPHGATVLLGRGGDDGGPVGLRCEPGEVLLVVGPPGSGRTTTLSLLRQQLGGRAVAVGQPGDLPAGPAVLVVDDVDRWASPALEELGQRLASRRDLVVVAAARPEPVVGAYRGPLATWRSTATLLLLRPSHPATTQLTDVDLSTAADPARPLHPGRGVLVTRGRALALQVATPADAPAPPAPALQTTALQTTAPGARVPEA</sequence>
<evidence type="ECO:0000313" key="8">
    <source>
        <dbReference type="EMBL" id="PFG40762.1"/>
    </source>
</evidence>
<dbReference type="SUPFAM" id="SSF52540">
    <property type="entry name" value="P-loop containing nucleoside triphosphate hydrolases"/>
    <property type="match status" value="3"/>
</dbReference>
<dbReference type="CDD" id="cd01127">
    <property type="entry name" value="TrwB_TraG_TraD_VirD4"/>
    <property type="match status" value="1"/>
</dbReference>
<feature type="region of interest" description="Disordered" evidence="5">
    <location>
        <begin position="324"/>
        <end position="353"/>
    </location>
</feature>
<evidence type="ECO:0000256" key="4">
    <source>
        <dbReference type="PROSITE-ProRule" id="PRU00289"/>
    </source>
</evidence>
<dbReference type="InterPro" id="IPR049945">
    <property type="entry name" value="AAA_22"/>
</dbReference>
<feature type="region of interest" description="Disordered" evidence="5">
    <location>
        <begin position="719"/>
        <end position="745"/>
    </location>
</feature>
<protein>
    <submittedName>
        <fullName evidence="8">S-DNA-T family DNA segregation ATPase FtsK/SpoIIIE</fullName>
    </submittedName>
</protein>
<dbReference type="AlphaFoldDB" id="A0A2A9ER68"/>
<comment type="caution">
    <text evidence="8">The sequence shown here is derived from an EMBL/GenBank/DDBJ whole genome shotgun (WGS) entry which is preliminary data.</text>
</comment>
<dbReference type="GO" id="GO:0016887">
    <property type="term" value="F:ATP hydrolysis activity"/>
    <property type="evidence" value="ECO:0007669"/>
    <property type="project" value="InterPro"/>
</dbReference>
<dbReference type="InterPro" id="IPR027417">
    <property type="entry name" value="P-loop_NTPase"/>
</dbReference>
<dbReference type="InterPro" id="IPR003593">
    <property type="entry name" value="AAA+_ATPase"/>
</dbReference>